<keyword evidence="1" id="KW-0479">Metal-binding</keyword>
<dbReference type="SMART" id="SM00355">
    <property type="entry name" value="ZnF_C2H2"/>
    <property type="match status" value="2"/>
</dbReference>
<dbReference type="HOGENOM" id="CLU_739868_0_0_1"/>
<dbReference type="Proteomes" id="UP000054321">
    <property type="component" value="Unassembled WGS sequence"/>
</dbReference>
<dbReference type="PROSITE" id="PS00028">
    <property type="entry name" value="ZINC_FINGER_C2H2_1"/>
    <property type="match status" value="2"/>
</dbReference>
<evidence type="ECO:0000259" key="2">
    <source>
        <dbReference type="PROSITE" id="PS50157"/>
    </source>
</evidence>
<gene>
    <name evidence="3" type="ORF">OIDMADRAFT_23454</name>
</gene>
<name>A0A0C3I2P3_OIDMZ</name>
<dbReference type="GO" id="GO:0008270">
    <property type="term" value="F:zinc ion binding"/>
    <property type="evidence" value="ECO:0007669"/>
    <property type="project" value="UniProtKB-KW"/>
</dbReference>
<reference evidence="3 4" key="1">
    <citation type="submission" date="2014-04" db="EMBL/GenBank/DDBJ databases">
        <authorList>
            <consortium name="DOE Joint Genome Institute"/>
            <person name="Kuo A."/>
            <person name="Martino E."/>
            <person name="Perotto S."/>
            <person name="Kohler A."/>
            <person name="Nagy L.G."/>
            <person name="Floudas D."/>
            <person name="Copeland A."/>
            <person name="Barry K.W."/>
            <person name="Cichocki N."/>
            <person name="Veneault-Fourrey C."/>
            <person name="LaButti K."/>
            <person name="Lindquist E.A."/>
            <person name="Lipzen A."/>
            <person name="Lundell T."/>
            <person name="Morin E."/>
            <person name="Murat C."/>
            <person name="Sun H."/>
            <person name="Tunlid A."/>
            <person name="Henrissat B."/>
            <person name="Grigoriev I.V."/>
            <person name="Hibbett D.S."/>
            <person name="Martin F."/>
            <person name="Nordberg H.P."/>
            <person name="Cantor M.N."/>
            <person name="Hua S.X."/>
        </authorList>
    </citation>
    <scope>NUCLEOTIDE SEQUENCE [LARGE SCALE GENOMIC DNA]</scope>
    <source>
        <strain evidence="3 4">Zn</strain>
    </source>
</reference>
<evidence type="ECO:0000313" key="4">
    <source>
        <dbReference type="Proteomes" id="UP000054321"/>
    </source>
</evidence>
<dbReference type="InterPro" id="IPR013087">
    <property type="entry name" value="Znf_C2H2_type"/>
</dbReference>
<keyword evidence="4" id="KW-1185">Reference proteome</keyword>
<dbReference type="Gene3D" id="3.30.160.60">
    <property type="entry name" value="Classic Zinc Finger"/>
    <property type="match status" value="1"/>
</dbReference>
<dbReference type="Pfam" id="PF00096">
    <property type="entry name" value="zf-C2H2"/>
    <property type="match status" value="2"/>
</dbReference>
<dbReference type="PROSITE" id="PS50157">
    <property type="entry name" value="ZINC_FINGER_C2H2_2"/>
    <property type="match status" value="2"/>
</dbReference>
<keyword evidence="1" id="KW-0863">Zinc-finger</keyword>
<dbReference type="InParanoid" id="A0A0C3I2P3"/>
<feature type="domain" description="C2H2-type" evidence="2">
    <location>
        <begin position="223"/>
        <end position="251"/>
    </location>
</feature>
<feature type="domain" description="C2H2-type" evidence="2">
    <location>
        <begin position="322"/>
        <end position="349"/>
    </location>
</feature>
<sequence>MAHQTPQYPSGRDIDHLSDIVMIELPFCGLFSGRTKRNDASTNDVMDAITFRSTTAGPRKNRARGAMRDIIDNLYDVLDSISLVEKFREEIENMRDHPPDIEMNDEERENLKLQDAVKLAGRIITYWEEEWMADTPQAEQDRPAMETAAQLMSDMTEGIHDQVSESFDRVSKVSLQRVRIWLQMGGFDKNAPYRECYETEVANEDGADDKGRSGGQGDQHPRFSCNQCSEVFEQAVQLDEHLRQNHGGHRVSNWLTSTLKQRVIGGLARRIGMKGKVENNHMEEGTDTRAEVNKAEPTPTLPHLRESWLDIARLSDPIVQPVQCPRCPKTYTSLTALRNHRQTEHNEVPEAKVIAGPEALNLGVNDGTDSGTDA</sequence>
<dbReference type="AlphaFoldDB" id="A0A0C3I2P3"/>
<evidence type="ECO:0000313" key="3">
    <source>
        <dbReference type="EMBL" id="KIN08677.1"/>
    </source>
</evidence>
<dbReference type="EMBL" id="KN832870">
    <property type="protein sequence ID" value="KIN08677.1"/>
    <property type="molecule type" value="Genomic_DNA"/>
</dbReference>
<evidence type="ECO:0000256" key="1">
    <source>
        <dbReference type="PROSITE-ProRule" id="PRU00042"/>
    </source>
</evidence>
<protein>
    <recommendedName>
        <fullName evidence="2">C2H2-type domain-containing protein</fullName>
    </recommendedName>
</protein>
<reference evidence="4" key="2">
    <citation type="submission" date="2015-01" db="EMBL/GenBank/DDBJ databases">
        <title>Evolutionary Origins and Diversification of the Mycorrhizal Mutualists.</title>
        <authorList>
            <consortium name="DOE Joint Genome Institute"/>
            <consortium name="Mycorrhizal Genomics Consortium"/>
            <person name="Kohler A."/>
            <person name="Kuo A."/>
            <person name="Nagy L.G."/>
            <person name="Floudas D."/>
            <person name="Copeland A."/>
            <person name="Barry K.W."/>
            <person name="Cichocki N."/>
            <person name="Veneault-Fourrey C."/>
            <person name="LaButti K."/>
            <person name="Lindquist E.A."/>
            <person name="Lipzen A."/>
            <person name="Lundell T."/>
            <person name="Morin E."/>
            <person name="Murat C."/>
            <person name="Riley R."/>
            <person name="Ohm R."/>
            <person name="Sun H."/>
            <person name="Tunlid A."/>
            <person name="Henrissat B."/>
            <person name="Grigoriev I.V."/>
            <person name="Hibbett D.S."/>
            <person name="Martin F."/>
        </authorList>
    </citation>
    <scope>NUCLEOTIDE SEQUENCE [LARGE SCALE GENOMIC DNA]</scope>
    <source>
        <strain evidence="4">Zn</strain>
    </source>
</reference>
<proteinExistence type="predicted"/>
<keyword evidence="1" id="KW-0862">Zinc</keyword>
<accession>A0A0C3I2P3</accession>
<organism evidence="3 4">
    <name type="scientific">Oidiodendron maius (strain Zn)</name>
    <dbReference type="NCBI Taxonomy" id="913774"/>
    <lineage>
        <taxon>Eukaryota</taxon>
        <taxon>Fungi</taxon>
        <taxon>Dikarya</taxon>
        <taxon>Ascomycota</taxon>
        <taxon>Pezizomycotina</taxon>
        <taxon>Leotiomycetes</taxon>
        <taxon>Leotiomycetes incertae sedis</taxon>
        <taxon>Myxotrichaceae</taxon>
        <taxon>Oidiodendron</taxon>
    </lineage>
</organism>